<dbReference type="AlphaFoldDB" id="A0A4S2DK50"/>
<dbReference type="InterPro" id="IPR045175">
    <property type="entry name" value="M28_fam"/>
</dbReference>
<evidence type="ECO:0000313" key="3">
    <source>
        <dbReference type="Proteomes" id="UP000306888"/>
    </source>
</evidence>
<dbReference type="InterPro" id="IPR007484">
    <property type="entry name" value="Peptidase_M28"/>
</dbReference>
<comment type="caution">
    <text evidence="2">The sequence shown here is derived from an EMBL/GenBank/DDBJ whole genome shotgun (WGS) entry which is preliminary data.</text>
</comment>
<evidence type="ECO:0000313" key="2">
    <source>
        <dbReference type="EMBL" id="TGY42305.1"/>
    </source>
</evidence>
<dbReference type="SUPFAM" id="SSF53187">
    <property type="entry name" value="Zn-dependent exopeptidases"/>
    <property type="match status" value="1"/>
</dbReference>
<evidence type="ECO:0000259" key="1">
    <source>
        <dbReference type="Pfam" id="PF04389"/>
    </source>
</evidence>
<proteinExistence type="predicted"/>
<keyword evidence="3" id="KW-1185">Reference proteome</keyword>
<dbReference type="Pfam" id="PF04389">
    <property type="entry name" value="Peptidase_M28"/>
    <property type="match status" value="1"/>
</dbReference>
<reference evidence="2 3" key="1">
    <citation type="submission" date="2019-04" db="EMBL/GenBank/DDBJ databases">
        <title>Microbes associate with the intestines of laboratory mice.</title>
        <authorList>
            <person name="Navarre W."/>
            <person name="Wong E."/>
            <person name="Huang K."/>
            <person name="Tropini C."/>
            <person name="Ng K."/>
            <person name="Yu B."/>
        </authorList>
    </citation>
    <scope>NUCLEOTIDE SEQUENCE [LARGE SCALE GENOMIC DNA]</scope>
    <source>
        <strain evidence="2 3">NM50_B9-20</strain>
    </source>
</reference>
<dbReference type="RefSeq" id="WP_136006509.1">
    <property type="nucleotide sequence ID" value="NZ_SRYR01000003.1"/>
</dbReference>
<feature type="domain" description="Peptidase M28" evidence="1">
    <location>
        <begin position="42"/>
        <end position="206"/>
    </location>
</feature>
<protein>
    <submittedName>
        <fullName evidence="2">M28 family peptidase</fullName>
    </submittedName>
</protein>
<dbReference type="EMBL" id="SRYR01000003">
    <property type="protein sequence ID" value="TGY42305.1"/>
    <property type="molecule type" value="Genomic_DNA"/>
</dbReference>
<name>A0A4S2DK50_9CLOT</name>
<gene>
    <name evidence="2" type="ORF">E5347_08775</name>
</gene>
<accession>A0A4S2DK50</accession>
<dbReference type="Proteomes" id="UP000306888">
    <property type="component" value="Unassembled WGS sequence"/>
</dbReference>
<dbReference type="PANTHER" id="PTHR12147">
    <property type="entry name" value="METALLOPEPTIDASE M28 FAMILY MEMBER"/>
    <property type="match status" value="1"/>
</dbReference>
<dbReference type="OrthoDB" id="233977at2"/>
<dbReference type="Gene3D" id="3.40.630.10">
    <property type="entry name" value="Zn peptidases"/>
    <property type="match status" value="1"/>
</dbReference>
<dbReference type="GO" id="GO:0006508">
    <property type="term" value="P:proteolysis"/>
    <property type="evidence" value="ECO:0007669"/>
    <property type="project" value="InterPro"/>
</dbReference>
<dbReference type="PANTHER" id="PTHR12147:SF26">
    <property type="entry name" value="PEPTIDASE M28 DOMAIN-CONTAINING PROTEIN"/>
    <property type="match status" value="1"/>
</dbReference>
<dbReference type="GO" id="GO:0008235">
    <property type="term" value="F:metalloexopeptidase activity"/>
    <property type="evidence" value="ECO:0007669"/>
    <property type="project" value="InterPro"/>
</dbReference>
<organism evidence="2 3">
    <name type="scientific">Clostridium sartagoforme</name>
    <dbReference type="NCBI Taxonomy" id="84031"/>
    <lineage>
        <taxon>Bacteria</taxon>
        <taxon>Bacillati</taxon>
        <taxon>Bacillota</taxon>
        <taxon>Clostridia</taxon>
        <taxon>Eubacteriales</taxon>
        <taxon>Clostridiaceae</taxon>
        <taxon>Clostridium</taxon>
    </lineage>
</organism>
<sequence length="240" mass="26721">MLTEKNDKTTQYIVDIFTELDLETVFDDSYRQKIIRGLDVYNVVGKVSGENNKEAIVITAHFDAYSGSFDNSSGVAVAIEMATKVTQNTPNKDIIFSLVNGEERNLKGSEALVPALMPMYEKIYNINIDCVGSKKAGALALKNISSVEDSSELYDSIKERFTEDKVDFEDSISSEKVKYYMQTGDGVSDYVPFEQNNLPNIHISQQGIDGLTEDMAGPESIDFKNLKKLADSLSKFVVEF</sequence>